<evidence type="ECO:0000256" key="1">
    <source>
        <dbReference type="SAM" id="MobiDB-lite"/>
    </source>
</evidence>
<sequence>MSDPMIAGFSFSDEEEIILEGFEPRPPGEYLAQVKELTKDGTNVDVTCTLIRALQLYEGAPVPESLGSIRKRFYHIGPIPMDADEKKKKSMKNARGIFKGFWKVATGNSLEGSTILPEKVKGSFIVLGISWSKRVAKTEPRAGYSYSQWLAANKPQPSDTFWQQVSRFRVPKPEELPDQPTAPVAVDEDD</sequence>
<name>A0A0F8XN98_9ZZZZ</name>
<accession>A0A0F8XN98</accession>
<proteinExistence type="predicted"/>
<organism evidence="2">
    <name type="scientific">marine sediment metagenome</name>
    <dbReference type="NCBI Taxonomy" id="412755"/>
    <lineage>
        <taxon>unclassified sequences</taxon>
        <taxon>metagenomes</taxon>
        <taxon>ecological metagenomes</taxon>
    </lineage>
</organism>
<reference evidence="2" key="1">
    <citation type="journal article" date="2015" name="Nature">
        <title>Complex archaea that bridge the gap between prokaryotes and eukaryotes.</title>
        <authorList>
            <person name="Spang A."/>
            <person name="Saw J.H."/>
            <person name="Jorgensen S.L."/>
            <person name="Zaremba-Niedzwiedzka K."/>
            <person name="Martijn J."/>
            <person name="Lind A.E."/>
            <person name="van Eijk R."/>
            <person name="Schleper C."/>
            <person name="Guy L."/>
            <person name="Ettema T.J."/>
        </authorList>
    </citation>
    <scope>NUCLEOTIDE SEQUENCE</scope>
</reference>
<protein>
    <submittedName>
        <fullName evidence="2">Uncharacterized protein</fullName>
    </submittedName>
</protein>
<dbReference type="EMBL" id="LAZR01058196">
    <property type="protein sequence ID" value="KKK70428.1"/>
    <property type="molecule type" value="Genomic_DNA"/>
</dbReference>
<evidence type="ECO:0000313" key="2">
    <source>
        <dbReference type="EMBL" id="KKK70428.1"/>
    </source>
</evidence>
<gene>
    <name evidence="2" type="ORF">LCGC14_2924090</name>
</gene>
<feature type="region of interest" description="Disordered" evidence="1">
    <location>
        <begin position="170"/>
        <end position="190"/>
    </location>
</feature>
<dbReference type="AlphaFoldDB" id="A0A0F8XN98"/>
<comment type="caution">
    <text evidence="2">The sequence shown here is derived from an EMBL/GenBank/DDBJ whole genome shotgun (WGS) entry which is preliminary data.</text>
</comment>